<gene>
    <name evidence="1" type="ORF">H9N25_13665</name>
</gene>
<organism evidence="1 2">
    <name type="scientific">Pedobacter riviphilus</name>
    <dbReference type="NCBI Taxonomy" id="2766984"/>
    <lineage>
        <taxon>Bacteria</taxon>
        <taxon>Pseudomonadati</taxon>
        <taxon>Bacteroidota</taxon>
        <taxon>Sphingobacteriia</taxon>
        <taxon>Sphingobacteriales</taxon>
        <taxon>Sphingobacteriaceae</taxon>
        <taxon>Pedobacter</taxon>
    </lineage>
</organism>
<name>A0ABX6TC12_9SPHI</name>
<evidence type="ECO:0000313" key="1">
    <source>
        <dbReference type="EMBL" id="QNR83024.1"/>
    </source>
</evidence>
<keyword evidence="2" id="KW-1185">Reference proteome</keyword>
<proteinExistence type="predicted"/>
<evidence type="ECO:0000313" key="2">
    <source>
        <dbReference type="Proteomes" id="UP000516439"/>
    </source>
</evidence>
<reference evidence="1 2" key="1">
    <citation type="submission" date="2020-09" db="EMBL/GenBank/DDBJ databases">
        <title>Pedobacter sp. SW-16 isolated from soil near Yeocheon.</title>
        <authorList>
            <person name="Im H.S."/>
            <person name="Joung Y."/>
            <person name="Lee S.-S."/>
        </authorList>
    </citation>
    <scope>NUCLEOTIDE SEQUENCE [LARGE SCALE GENOMIC DNA]</scope>
    <source>
        <strain evidence="1 2">SW-16</strain>
    </source>
</reference>
<dbReference type="EMBL" id="CP061171">
    <property type="protein sequence ID" value="QNR83024.1"/>
    <property type="molecule type" value="Genomic_DNA"/>
</dbReference>
<accession>A0ABX6TC12</accession>
<protein>
    <submittedName>
        <fullName evidence="1">Uncharacterized protein</fullName>
    </submittedName>
</protein>
<dbReference type="RefSeq" id="WP_190326263.1">
    <property type="nucleotide sequence ID" value="NZ_CP061171.1"/>
</dbReference>
<dbReference type="Proteomes" id="UP000516439">
    <property type="component" value="Chromosome"/>
</dbReference>
<sequence>MKQGVSINPKRAAIFREIPNQHDMPLEIQLEPEAVIFIASPGNAIKFVAINVNDDFKWSIRIGSEDRCLQLFPDTLGHYDIEVYENNDLITDFYKYMR</sequence>